<accession>A0A445MFZ0</accession>
<dbReference type="InterPro" id="IPR001841">
    <property type="entry name" value="Znf_RING"/>
</dbReference>
<keyword evidence="1" id="KW-0479">Metal-binding</keyword>
<gene>
    <name evidence="7" type="ORF">BHM03_00020792</name>
</gene>
<evidence type="ECO:0000256" key="5">
    <source>
        <dbReference type="SAM" id="Coils"/>
    </source>
</evidence>
<evidence type="ECO:0000313" key="7">
    <source>
        <dbReference type="EMBL" id="RZR73141.1"/>
    </source>
</evidence>
<feature type="coiled-coil region" evidence="5">
    <location>
        <begin position="115"/>
        <end position="181"/>
    </location>
</feature>
<sequence>MSPPLAAVVLHPQGSGPHVLLCALQRYMNRTPREADQPGTYGLQVGVVGPVADAAVAAAASRKRPRPPSFLGVAVSDGLEWVWQAESVRAELAVRRHRFARRVMAALEEGVLERLKAKEEEMARVGERNWELEERIRRLRVENQVWRDLARSSEATANVLRANLENALAAEEEEEEATADNAEFCCSGANGEGETAVGRGWGTACRSCREGEPSVLLLPCRHLCLCSTCGPVVDACPVCSCTKNGSVQVNMS</sequence>
<dbReference type="AlphaFoldDB" id="A0A445MFZ0"/>
<evidence type="ECO:0000259" key="6">
    <source>
        <dbReference type="PROSITE" id="PS50089"/>
    </source>
</evidence>
<keyword evidence="2 4" id="KW-0863">Zinc-finger</keyword>
<dbReference type="GO" id="GO:0008270">
    <property type="term" value="F:zinc ion binding"/>
    <property type="evidence" value="ECO:0007669"/>
    <property type="project" value="UniProtKB-KW"/>
</dbReference>
<dbReference type="PANTHER" id="PTHR42647">
    <property type="entry name" value="SBP (S-RIBONUCLEASE BINDING PROTEIN) FAMILY PROTEIN"/>
    <property type="match status" value="1"/>
</dbReference>
<evidence type="ECO:0000256" key="3">
    <source>
        <dbReference type="ARBA" id="ARBA00022833"/>
    </source>
</evidence>
<evidence type="ECO:0000256" key="4">
    <source>
        <dbReference type="PROSITE-ProRule" id="PRU00175"/>
    </source>
</evidence>
<dbReference type="Pfam" id="PF13920">
    <property type="entry name" value="zf-C3HC4_3"/>
    <property type="match status" value="1"/>
</dbReference>
<dbReference type="Gene3D" id="3.30.40.10">
    <property type="entry name" value="Zinc/RING finger domain, C3HC4 (zinc finger)"/>
    <property type="match status" value="1"/>
</dbReference>
<name>A0A445MFZ0_ENSVE</name>
<evidence type="ECO:0000256" key="2">
    <source>
        <dbReference type="ARBA" id="ARBA00022771"/>
    </source>
</evidence>
<organism evidence="7">
    <name type="scientific">Ensete ventricosum</name>
    <name type="common">Abyssinian banana</name>
    <name type="synonym">Musa ensete</name>
    <dbReference type="NCBI Taxonomy" id="4639"/>
    <lineage>
        <taxon>Eukaryota</taxon>
        <taxon>Viridiplantae</taxon>
        <taxon>Streptophyta</taxon>
        <taxon>Embryophyta</taxon>
        <taxon>Tracheophyta</taxon>
        <taxon>Spermatophyta</taxon>
        <taxon>Magnoliopsida</taxon>
        <taxon>Liliopsida</taxon>
        <taxon>Zingiberales</taxon>
        <taxon>Musaceae</taxon>
        <taxon>Ensete</taxon>
    </lineage>
</organism>
<keyword evidence="5" id="KW-0175">Coiled coil</keyword>
<proteinExistence type="predicted"/>
<protein>
    <recommendedName>
        <fullName evidence="6">RING-type domain-containing protein</fullName>
    </recommendedName>
</protein>
<dbReference type="InterPro" id="IPR013083">
    <property type="entry name" value="Znf_RING/FYVE/PHD"/>
</dbReference>
<reference evidence="7" key="1">
    <citation type="journal article" date="2018" name="Data Brief">
        <title>Genome sequence data from 17 accessions of Ensete ventricosum, a staple food crop for millions in Ethiopia.</title>
        <authorList>
            <person name="Yemataw Z."/>
            <person name="Muzemil S."/>
            <person name="Ambachew D."/>
            <person name="Tripathi L."/>
            <person name="Tesfaye K."/>
            <person name="Chala A."/>
            <person name="Farbos A."/>
            <person name="O'Neill P."/>
            <person name="Moore K."/>
            <person name="Grant M."/>
            <person name="Studholme D.J."/>
        </authorList>
    </citation>
    <scope>NUCLEOTIDE SEQUENCE [LARGE SCALE GENOMIC DNA]</scope>
    <source>
        <tissue evidence="7">Leaf</tissue>
    </source>
</reference>
<dbReference type="PROSITE" id="PS50089">
    <property type="entry name" value="ZF_RING_2"/>
    <property type="match status" value="1"/>
</dbReference>
<dbReference type="GO" id="GO:0043067">
    <property type="term" value="P:regulation of programmed cell death"/>
    <property type="evidence" value="ECO:0007669"/>
    <property type="project" value="TreeGrafter"/>
</dbReference>
<keyword evidence="3" id="KW-0862">Zinc</keyword>
<dbReference type="GO" id="GO:0004842">
    <property type="term" value="F:ubiquitin-protein transferase activity"/>
    <property type="evidence" value="ECO:0007669"/>
    <property type="project" value="TreeGrafter"/>
</dbReference>
<dbReference type="EMBL" id="KV875837">
    <property type="protein sequence ID" value="RZR73141.1"/>
    <property type="molecule type" value="Genomic_DNA"/>
</dbReference>
<dbReference type="PANTHER" id="PTHR42647:SF12">
    <property type="entry name" value="BOI-RELATED E3 UBIQUITIN-PROTEIN LIGASE 2-RELATED"/>
    <property type="match status" value="1"/>
</dbReference>
<evidence type="ECO:0000256" key="1">
    <source>
        <dbReference type="ARBA" id="ARBA00022723"/>
    </source>
</evidence>
<feature type="domain" description="RING-type" evidence="6">
    <location>
        <begin position="205"/>
        <end position="240"/>
    </location>
</feature>
<dbReference type="Proteomes" id="UP000290560">
    <property type="component" value="Unassembled WGS sequence"/>
</dbReference>